<dbReference type="PANTHER" id="PTHR16026">
    <property type="entry name" value="CARTILAGE ACIDIC PROTEIN 1"/>
    <property type="match status" value="1"/>
</dbReference>
<dbReference type="PROSITE" id="PS51257">
    <property type="entry name" value="PROKAR_LIPOPROTEIN"/>
    <property type="match status" value="1"/>
</dbReference>
<feature type="domain" description="ASPIC/UnbV" evidence="2">
    <location>
        <begin position="532"/>
        <end position="598"/>
    </location>
</feature>
<dbReference type="Pfam" id="PF07593">
    <property type="entry name" value="UnbV_ASPIC"/>
    <property type="match status" value="1"/>
</dbReference>
<keyword evidence="4" id="KW-1185">Reference proteome</keyword>
<organism evidence="3 4">
    <name type="scientific">Adhaeribacter swui</name>
    <dbReference type="NCBI Taxonomy" id="2086471"/>
    <lineage>
        <taxon>Bacteria</taxon>
        <taxon>Pseudomonadati</taxon>
        <taxon>Bacteroidota</taxon>
        <taxon>Cytophagia</taxon>
        <taxon>Cytophagales</taxon>
        <taxon>Hymenobacteraceae</taxon>
        <taxon>Adhaeribacter</taxon>
    </lineage>
</organism>
<evidence type="ECO:0000313" key="3">
    <source>
        <dbReference type="EMBL" id="QNF33056.1"/>
    </source>
</evidence>
<evidence type="ECO:0000256" key="1">
    <source>
        <dbReference type="ARBA" id="ARBA00022729"/>
    </source>
</evidence>
<dbReference type="RefSeq" id="WP_185273892.1">
    <property type="nucleotide sequence ID" value="NZ_CP055156.1"/>
</dbReference>
<dbReference type="Pfam" id="PF13517">
    <property type="entry name" value="FG-GAP_3"/>
    <property type="match status" value="5"/>
</dbReference>
<dbReference type="InterPro" id="IPR027039">
    <property type="entry name" value="Crtac1"/>
</dbReference>
<proteinExistence type="predicted"/>
<dbReference type="AlphaFoldDB" id="A0A7G7G7C2"/>
<dbReference type="PANTHER" id="PTHR16026:SF0">
    <property type="entry name" value="CARTILAGE ACIDIC PROTEIN 1"/>
    <property type="match status" value="1"/>
</dbReference>
<dbReference type="KEGG" id="aswu:HUW51_10040"/>
<accession>A0A7G7G7C2</accession>
<dbReference type="InterPro" id="IPR011519">
    <property type="entry name" value="UnbV_ASPIC"/>
</dbReference>
<evidence type="ECO:0000259" key="2">
    <source>
        <dbReference type="Pfam" id="PF07593"/>
    </source>
</evidence>
<gene>
    <name evidence="3" type="ORF">HUW51_10040</name>
</gene>
<keyword evidence="1" id="KW-0732">Signal</keyword>
<evidence type="ECO:0000313" key="4">
    <source>
        <dbReference type="Proteomes" id="UP000515237"/>
    </source>
</evidence>
<dbReference type="Proteomes" id="UP000515237">
    <property type="component" value="Chromosome"/>
</dbReference>
<dbReference type="InterPro" id="IPR028994">
    <property type="entry name" value="Integrin_alpha_N"/>
</dbReference>
<sequence length="1111" mass="124404">MRKILIFVFLTLLGCRDKSQNSESNPKTPTDPLFETLSPQQTNIYFTNQVTDDKEFNIFNYRNFYNGGGVALGDVNNDGLSDVFLISNMQENKLFLNKGNFTFQDITVEAGVAGKRAWSTGATFADVNGDGLIDIYVCNSGNRSQDDRANELYICTGLSDKGIPTYTEKADEYRLNDKGYSTHAAFFDYDRDGDLDMFLLNNSFIPVGRLQYSNLREQRDSLGGHKFFRNDGARFTDVSEEAGIYGSIIGFGLGITVGDVNNDNWLDIYISNDFYEHDYLYINNKNGTFTESSKDWMQHQSLSSMGADIADINNDGNLDIFVTDMLPGNDRRLKTMFTTDSYELFQLKLSRDFHYQYLQNMLHLNNGDGAFNEVARLAGVQATDWSWGALLFDMDNDGLKDIFVANGIAKDITDQDFVNFLADENNMRQMAAGKKFNFKEFLDKIPATPIPNYAFKNYGNLKFKNHSFDWGLGEPSFSNGAAYGDLDNDGDLDLVVNNVNTPVSIFRNQTTEKLKNAFLRVKLKGPDKNPNGVGAKVYIYQKDKKIYQQQIPNRGFESSVDPVLVFGLGKTAAIDSVRIIWPDDKMQVLPQVKSNQDLLLDYKQANQTYKFKNTPVKKTFTDVTDQVKLNYQHVESNFVDYNRDGLLKQMLSTQGPALATGDVNGDGLEDVFVGGAAGSAKKLYIQQKNGTFTDKSPVAFKADSIYEDVDAVFFDADNDQDLDLYVVTGSNEFEANAPELLDRFYRNDGKGNFTRDDRLPNIAENGSCVAAADFDLDGDIDLFIGSRMISGKYGYDPPSFLYINDGSGNFKNYTKRYLPKNELGMVTDAVWADVDGDKYPELIVVGDWMSVEIYKNNKGRQLLNSKPAEFKNLTGWWNTIKAADVDGDGDVDFILGNAGRNSRITATAQQPAELYAGDFDKNGSVEQIISCYSEDGKSYPMVLKHDLQKQVPGIKKKFIKYANFANKQVTDIFSEEDLQDAIVKKVANPNTTILINNGNFKFLPKALPIEAQFSPIYGIETLDYNHDGITDLLLTGNFFDVLPELGRYDANLGLMLQGLGKGNFSAVPPQKSGLHVKGQVRRSQIITGANGQPLLILAKNNDKLQVYRYQK</sequence>
<dbReference type="Gene3D" id="2.130.10.130">
    <property type="entry name" value="Integrin alpha, N-terminal"/>
    <property type="match status" value="3"/>
</dbReference>
<reference evidence="3 4" key="1">
    <citation type="journal article" date="2018" name="Int. J. Syst. Evol. Microbiol.">
        <title>Adhaeribacter swui sp. nov., isolated from wet mud.</title>
        <authorList>
            <person name="Kim D.U."/>
            <person name="Kim K.W."/>
            <person name="Kang M.S."/>
            <person name="Kim J.Y."/>
            <person name="Jang J.H."/>
            <person name="Kim M.K."/>
        </authorList>
    </citation>
    <scope>NUCLEOTIDE SEQUENCE [LARGE SCALE GENOMIC DNA]</scope>
    <source>
        <strain evidence="3 4">KCTC 52873</strain>
    </source>
</reference>
<dbReference type="EMBL" id="CP055156">
    <property type="protein sequence ID" value="QNF33056.1"/>
    <property type="molecule type" value="Genomic_DNA"/>
</dbReference>
<dbReference type="InterPro" id="IPR013517">
    <property type="entry name" value="FG-GAP"/>
</dbReference>
<dbReference type="SUPFAM" id="SSF69318">
    <property type="entry name" value="Integrin alpha N-terminal domain"/>
    <property type="match status" value="3"/>
</dbReference>
<protein>
    <submittedName>
        <fullName evidence="3">VCBS repeat-containing protein</fullName>
    </submittedName>
</protein>
<name>A0A7G7G7C2_9BACT</name>